<keyword evidence="2" id="KW-0862">Zinc</keyword>
<evidence type="ECO:0000256" key="2">
    <source>
        <dbReference type="ARBA" id="ARBA00022833"/>
    </source>
</evidence>
<feature type="domain" description="Zn(2)-C6 fungal-type" evidence="8">
    <location>
        <begin position="74"/>
        <end position="106"/>
    </location>
</feature>
<dbReference type="GO" id="GO:0008270">
    <property type="term" value="F:zinc ion binding"/>
    <property type="evidence" value="ECO:0007669"/>
    <property type="project" value="InterPro"/>
</dbReference>
<evidence type="ECO:0000256" key="1">
    <source>
        <dbReference type="ARBA" id="ARBA00004123"/>
    </source>
</evidence>
<keyword evidence="4" id="KW-0238">DNA-binding</keyword>
<dbReference type="GO" id="GO:0005634">
    <property type="term" value="C:nucleus"/>
    <property type="evidence" value="ECO:0007669"/>
    <property type="project" value="UniProtKB-SubCell"/>
</dbReference>
<dbReference type="InterPro" id="IPR001138">
    <property type="entry name" value="Zn2Cys6_DnaBD"/>
</dbReference>
<protein>
    <submittedName>
        <fullName evidence="9">Specific transcription factor domain protein</fullName>
    </submittedName>
</protein>
<evidence type="ECO:0000256" key="7">
    <source>
        <dbReference type="SAM" id="MobiDB-lite"/>
    </source>
</evidence>
<accession>A0A0F0I509</accession>
<dbReference type="GO" id="GO:0000981">
    <property type="term" value="F:DNA-binding transcription factor activity, RNA polymerase II-specific"/>
    <property type="evidence" value="ECO:0007669"/>
    <property type="project" value="InterPro"/>
</dbReference>
<dbReference type="Pfam" id="PF00172">
    <property type="entry name" value="Zn_clus"/>
    <property type="match status" value="1"/>
</dbReference>
<dbReference type="PANTHER" id="PTHR31845">
    <property type="entry name" value="FINGER DOMAIN PROTEIN, PUTATIVE-RELATED"/>
    <property type="match status" value="1"/>
</dbReference>
<proteinExistence type="predicted"/>
<dbReference type="CDD" id="cd12148">
    <property type="entry name" value="fungal_TF_MHR"/>
    <property type="match status" value="1"/>
</dbReference>
<reference evidence="9 10" key="1">
    <citation type="submission" date="2015-02" db="EMBL/GenBank/DDBJ databases">
        <title>Draft genome sequence of Aspergillus parasiticus SU-1.</title>
        <authorList>
            <person name="Yu J."/>
            <person name="Fedorova N."/>
            <person name="Yin Y."/>
            <person name="Losada L."/>
            <person name="Zafar N."/>
            <person name="Taujale R."/>
            <person name="Ehrlich K.C."/>
            <person name="Bhatnagar D."/>
            <person name="Cleveland T.E."/>
            <person name="Bennett J.W."/>
            <person name="Nierman W.C."/>
        </authorList>
    </citation>
    <scope>NUCLEOTIDE SEQUENCE [LARGE SCALE GENOMIC DNA]</scope>
    <source>
        <strain evidence="10">ATCC 56775 / NRRL 5862 / SRRC 143 / SU-1</strain>
    </source>
</reference>
<evidence type="ECO:0000313" key="9">
    <source>
        <dbReference type="EMBL" id="KJK61707.1"/>
    </source>
</evidence>
<dbReference type="Gene3D" id="4.10.240.10">
    <property type="entry name" value="Zn(2)-C6 fungal-type DNA-binding domain"/>
    <property type="match status" value="1"/>
</dbReference>
<comment type="caution">
    <text evidence="9">The sequence shown here is derived from an EMBL/GenBank/DDBJ whole genome shotgun (WGS) entry which is preliminary data.</text>
</comment>
<evidence type="ECO:0000256" key="6">
    <source>
        <dbReference type="ARBA" id="ARBA00023242"/>
    </source>
</evidence>
<sequence>MVKRKRAWNATEAPNPEQSVAGRLSPNVEQHQSPFRVPQSNNVSERNPQQQPVESTAVPPLVEVLPSITRKITACAACRKNKIRCDMPEDGPPCVRCRRRSLSCVLNRSLQSLVEDVKNVELVQSDLRNLHDTVDIICQHLDLSRPKALVADHGKARENIPVSGEPDREESEGCEVSPPDSPSAVHAPIDTFLDIAKFGSPKSVESPPGRRASRATHGDDLITKGIVSIAVAEQLLHRYFSRLDHYLYGICSEHHDLHQLRTTSPILLAAICTVSALHDPQDQKYYAACNREFRSLVMRSMFEKRDVGHLRALCIASFWLADASRILCSDAIRRAADIRLHRSFDYLIGARDLESCSPSSANPIAAVDRVRLWYLLFVCDQHLSILHNRDSLLRSDKDIAVSWETYLHRAETTESDVRILSQVSLLLIMGQVRDVLGSDNQTQLPPTLTHHITNYSRQLDKWFAKFSALFITNAYIGDFPRKGLELHYQFGKLYLGHQVFKGLHGNPIPMHFVSAANMAHDAAVGIYEMILNDNQLQNSLVGMPHYFHIMIAFAGHLLLEICHNHYEQLSINVQEEFNLIGAVLDLFRSQDCIPQHPIRRMAPGLSRKLSTCAASLGIGSLSDGYQSSQNAYIATTGGQGLANPTQNFDRQPVQFPVDSTAPQMDDFLFGDIGEFTFPDLTSSFLP</sequence>
<comment type="subcellular location">
    <subcellularLocation>
        <location evidence="1">Nucleus</location>
    </subcellularLocation>
</comment>
<feature type="compositionally biased region" description="Polar residues" evidence="7">
    <location>
        <begin position="27"/>
        <end position="54"/>
    </location>
</feature>
<dbReference type="CDD" id="cd00067">
    <property type="entry name" value="GAL4"/>
    <property type="match status" value="1"/>
</dbReference>
<evidence type="ECO:0000256" key="3">
    <source>
        <dbReference type="ARBA" id="ARBA00023015"/>
    </source>
</evidence>
<organism evidence="9 10">
    <name type="scientific">Aspergillus parasiticus (strain ATCC 56775 / NRRL 5862 / SRRC 143 / SU-1)</name>
    <dbReference type="NCBI Taxonomy" id="1403190"/>
    <lineage>
        <taxon>Eukaryota</taxon>
        <taxon>Fungi</taxon>
        <taxon>Dikarya</taxon>
        <taxon>Ascomycota</taxon>
        <taxon>Pezizomycotina</taxon>
        <taxon>Eurotiomycetes</taxon>
        <taxon>Eurotiomycetidae</taxon>
        <taxon>Eurotiales</taxon>
        <taxon>Aspergillaceae</taxon>
        <taxon>Aspergillus</taxon>
        <taxon>Aspergillus subgen. Circumdati</taxon>
    </lineage>
</organism>
<dbReference type="InterPro" id="IPR036864">
    <property type="entry name" value="Zn2-C6_fun-type_DNA-bd_sf"/>
</dbReference>
<evidence type="ECO:0000256" key="5">
    <source>
        <dbReference type="ARBA" id="ARBA00023163"/>
    </source>
</evidence>
<dbReference type="PROSITE" id="PS00463">
    <property type="entry name" value="ZN2_CY6_FUNGAL_1"/>
    <property type="match status" value="1"/>
</dbReference>
<dbReference type="STRING" id="1403190.A0A0F0I509"/>
<dbReference type="PROSITE" id="PS50048">
    <property type="entry name" value="ZN2_CY6_FUNGAL_2"/>
    <property type="match status" value="1"/>
</dbReference>
<keyword evidence="3" id="KW-0805">Transcription regulation</keyword>
<feature type="region of interest" description="Disordered" evidence="7">
    <location>
        <begin position="158"/>
        <end position="184"/>
    </location>
</feature>
<dbReference type="AlphaFoldDB" id="A0A0F0I509"/>
<dbReference type="Proteomes" id="UP000033540">
    <property type="component" value="Unassembled WGS sequence"/>
</dbReference>
<dbReference type="GO" id="GO:0000976">
    <property type="term" value="F:transcription cis-regulatory region binding"/>
    <property type="evidence" value="ECO:0007669"/>
    <property type="project" value="TreeGrafter"/>
</dbReference>
<keyword evidence="6" id="KW-0539">Nucleus</keyword>
<evidence type="ECO:0000256" key="4">
    <source>
        <dbReference type="ARBA" id="ARBA00023125"/>
    </source>
</evidence>
<gene>
    <name evidence="9" type="ORF">P875_00086811</name>
</gene>
<evidence type="ECO:0000313" key="10">
    <source>
        <dbReference type="Proteomes" id="UP000033540"/>
    </source>
</evidence>
<dbReference type="PANTHER" id="PTHR31845:SF17">
    <property type="entry name" value="ZN(II)2CYS6 TRANSCRIPTION FACTOR (EUROFUNG)"/>
    <property type="match status" value="1"/>
</dbReference>
<dbReference type="SMART" id="SM00066">
    <property type="entry name" value="GAL4"/>
    <property type="match status" value="1"/>
</dbReference>
<feature type="region of interest" description="Disordered" evidence="7">
    <location>
        <begin position="1"/>
        <end position="58"/>
    </location>
</feature>
<dbReference type="GO" id="GO:0009893">
    <property type="term" value="P:positive regulation of metabolic process"/>
    <property type="evidence" value="ECO:0007669"/>
    <property type="project" value="UniProtKB-ARBA"/>
</dbReference>
<dbReference type="SUPFAM" id="SSF57701">
    <property type="entry name" value="Zn2/Cys6 DNA-binding domain"/>
    <property type="match status" value="1"/>
</dbReference>
<name>A0A0F0I509_ASPPU</name>
<keyword evidence="5" id="KW-0804">Transcription</keyword>
<dbReference type="OrthoDB" id="1925334at2759"/>
<dbReference type="EMBL" id="JZEE01000661">
    <property type="protein sequence ID" value="KJK61707.1"/>
    <property type="molecule type" value="Genomic_DNA"/>
</dbReference>
<evidence type="ECO:0000259" key="8">
    <source>
        <dbReference type="PROSITE" id="PS50048"/>
    </source>
</evidence>
<dbReference type="InterPro" id="IPR051089">
    <property type="entry name" value="prtT"/>
</dbReference>